<accession>A0ABR7EBP6</accession>
<reference evidence="4 5" key="1">
    <citation type="submission" date="2020-08" db="EMBL/GenBank/DDBJ databases">
        <title>Genome public.</title>
        <authorList>
            <person name="Liu C."/>
            <person name="Sun Q."/>
        </authorList>
    </citation>
    <scope>NUCLEOTIDE SEQUENCE [LARGE SCALE GENOMIC DNA]</scope>
    <source>
        <strain evidence="4 5">BX2</strain>
    </source>
</reference>
<sequence>MRAKLVIPSFLLCMAVMPVLSQIPVNSPVTHIKIFGYVGGRIDDCIEHRVKAQDVDHLVEPFRHREEKSRWQSEFWGKWIQGAIASYRYNKDPELYQIIKNAAEALMKTQTPDGYIGNYAPDAQLKQWDVWGRKYTILGLVAWYDLSGDKNALTSACRVADHLMTQVGPGKVNIVSTGNYVGMPSSSILEPVMYLYNRTKEDRYLDYAKYIVEQWETPEGPQLISKAIAGVPVANRFPHPKTWFSRENGQKAYEMMSCYEGLLELYKVTGNPLYLSVVEKTVGHIIQEEINVAGSGSAFECWYSGRARQTIPTYHTMETCVTFTWMQLCNRLLEMTGNSLYADYMESAIYNALMASLKADASQIAKYSPLEGCRHEGEEQCGMHINCCNANGPRAFAMIPQFAYQVKDDCIRVNFYGQSEADITLPGKKAVRLKQVTDYPVTDEITLEVAPAKESLFTIALRIPAWSSLATTVQVNGESVEGVLQGAYLPVTRKWKAGDRITVRLDLRARLVEMNQAQAIVRGPLVLARDSRFNDGFIDETAVVVSKDGYVELTPVEAPEFAWMTFTAPLILGTDLEGSSAARPVHFCDFASAGNTWDKSQRYRVWLPRTLNVMHAPYKPY</sequence>
<dbReference type="GO" id="GO:0016787">
    <property type="term" value="F:hydrolase activity"/>
    <property type="evidence" value="ECO:0007669"/>
    <property type="project" value="UniProtKB-KW"/>
</dbReference>
<dbReference type="SUPFAM" id="SSF48208">
    <property type="entry name" value="Six-hairpin glycosidases"/>
    <property type="match status" value="1"/>
</dbReference>
<feature type="chain" id="PRO_5045321080" evidence="1">
    <location>
        <begin position="22"/>
        <end position="621"/>
    </location>
</feature>
<keyword evidence="4" id="KW-0378">Hydrolase</keyword>
<name>A0ABR7EBP6_9BACT</name>
<proteinExistence type="predicted"/>
<dbReference type="Pfam" id="PF20736">
    <property type="entry name" value="Glyco_hydro127M"/>
    <property type="match status" value="1"/>
</dbReference>
<keyword evidence="1" id="KW-0732">Signal</keyword>
<organism evidence="4 5">
    <name type="scientific">Parabacteroides segnis</name>
    <dbReference type="NCBI Taxonomy" id="2763058"/>
    <lineage>
        <taxon>Bacteria</taxon>
        <taxon>Pseudomonadati</taxon>
        <taxon>Bacteroidota</taxon>
        <taxon>Bacteroidia</taxon>
        <taxon>Bacteroidales</taxon>
        <taxon>Tannerellaceae</taxon>
        <taxon>Parabacteroides</taxon>
    </lineage>
</organism>
<gene>
    <name evidence="4" type="ORF">H8S77_26805</name>
</gene>
<feature type="signal peptide" evidence="1">
    <location>
        <begin position="1"/>
        <end position="21"/>
    </location>
</feature>
<evidence type="ECO:0000256" key="1">
    <source>
        <dbReference type="SAM" id="SignalP"/>
    </source>
</evidence>
<dbReference type="Pfam" id="PF07944">
    <property type="entry name" value="Beta-AFase-like_GH127_cat"/>
    <property type="match status" value="1"/>
</dbReference>
<evidence type="ECO:0000259" key="2">
    <source>
        <dbReference type="Pfam" id="PF07944"/>
    </source>
</evidence>
<evidence type="ECO:0000259" key="3">
    <source>
        <dbReference type="Pfam" id="PF20736"/>
    </source>
</evidence>
<dbReference type="InterPro" id="IPR008928">
    <property type="entry name" value="6-hairpin_glycosidase_sf"/>
</dbReference>
<feature type="domain" description="Non-reducing end beta-L-arabinofuranosidase-like GH127 middle" evidence="3">
    <location>
        <begin position="411"/>
        <end position="506"/>
    </location>
</feature>
<dbReference type="Proteomes" id="UP000644010">
    <property type="component" value="Unassembled WGS sequence"/>
</dbReference>
<dbReference type="EMBL" id="JACOOI010000060">
    <property type="protein sequence ID" value="MBC5646479.1"/>
    <property type="molecule type" value="Genomic_DNA"/>
</dbReference>
<dbReference type="PANTHER" id="PTHR43465:SF2">
    <property type="entry name" value="DUF1680 DOMAIN PROTEIN (AFU_ORTHOLOGUE AFUA_1G08910)"/>
    <property type="match status" value="1"/>
</dbReference>
<protein>
    <submittedName>
        <fullName evidence="4">Glycoside hydrolase family 127 protein</fullName>
    </submittedName>
</protein>
<evidence type="ECO:0000313" key="4">
    <source>
        <dbReference type="EMBL" id="MBC5646479.1"/>
    </source>
</evidence>
<feature type="domain" description="Non-reducing end beta-L-arabinofuranosidase-like GH127 catalytic" evidence="2">
    <location>
        <begin position="45"/>
        <end position="399"/>
    </location>
</feature>
<keyword evidence="5" id="KW-1185">Reference proteome</keyword>
<evidence type="ECO:0000313" key="5">
    <source>
        <dbReference type="Proteomes" id="UP000644010"/>
    </source>
</evidence>
<dbReference type="InterPro" id="IPR049174">
    <property type="entry name" value="Beta-AFase-like"/>
</dbReference>
<comment type="caution">
    <text evidence="4">The sequence shown here is derived from an EMBL/GenBank/DDBJ whole genome shotgun (WGS) entry which is preliminary data.</text>
</comment>
<dbReference type="PANTHER" id="PTHR43465">
    <property type="entry name" value="DUF1680 DOMAIN PROTEIN (AFU_ORTHOLOGUE AFUA_1G08910)"/>
    <property type="match status" value="1"/>
</dbReference>
<dbReference type="InterPro" id="IPR012878">
    <property type="entry name" value="Beta-AFase-like_GH127_cat"/>
</dbReference>
<dbReference type="InterPro" id="IPR049046">
    <property type="entry name" value="Beta-AFase-like_GH127_middle"/>
</dbReference>